<comment type="caution">
    <text evidence="2">The sequence shown here is derived from an EMBL/GenBank/DDBJ whole genome shotgun (WGS) entry which is preliminary data.</text>
</comment>
<dbReference type="Gene3D" id="1.10.8.60">
    <property type="match status" value="1"/>
</dbReference>
<dbReference type="PANTHER" id="PTHR11669:SF52">
    <property type="entry name" value="OS10G0574500 PROTEIN"/>
    <property type="match status" value="1"/>
</dbReference>
<feature type="compositionally biased region" description="Basic and acidic residues" evidence="1">
    <location>
        <begin position="36"/>
        <end position="45"/>
    </location>
</feature>
<evidence type="ECO:0008006" key="4">
    <source>
        <dbReference type="Google" id="ProtNLM"/>
    </source>
</evidence>
<dbReference type="Gene3D" id="3.40.50.300">
    <property type="entry name" value="P-loop containing nucleotide triphosphate hydrolases"/>
    <property type="match status" value="1"/>
</dbReference>
<feature type="region of interest" description="Disordered" evidence="1">
    <location>
        <begin position="1"/>
        <end position="58"/>
    </location>
</feature>
<evidence type="ECO:0000313" key="2">
    <source>
        <dbReference type="EMBL" id="TVU31570.1"/>
    </source>
</evidence>
<feature type="compositionally biased region" description="Basic and acidic residues" evidence="1">
    <location>
        <begin position="142"/>
        <end position="153"/>
    </location>
</feature>
<protein>
    <recommendedName>
        <fullName evidence="4">Replication factor C C-terminal domain-containing protein</fullName>
    </recommendedName>
</protein>
<organism evidence="2 3">
    <name type="scientific">Eragrostis curvula</name>
    <name type="common">weeping love grass</name>
    <dbReference type="NCBI Taxonomy" id="38414"/>
    <lineage>
        <taxon>Eukaryota</taxon>
        <taxon>Viridiplantae</taxon>
        <taxon>Streptophyta</taxon>
        <taxon>Embryophyta</taxon>
        <taxon>Tracheophyta</taxon>
        <taxon>Spermatophyta</taxon>
        <taxon>Magnoliopsida</taxon>
        <taxon>Liliopsida</taxon>
        <taxon>Poales</taxon>
        <taxon>Poaceae</taxon>
        <taxon>PACMAD clade</taxon>
        <taxon>Chloridoideae</taxon>
        <taxon>Eragrostideae</taxon>
        <taxon>Eragrostidinae</taxon>
        <taxon>Eragrostis</taxon>
    </lineage>
</organism>
<dbReference type="GO" id="GO:0003677">
    <property type="term" value="F:DNA binding"/>
    <property type="evidence" value="ECO:0007669"/>
    <property type="project" value="InterPro"/>
</dbReference>
<dbReference type="FunFam" id="3.40.50.300:FF:001503">
    <property type="entry name" value="Replication factor C subunit 3"/>
    <property type="match status" value="1"/>
</dbReference>
<sequence>MATKASAPAHAHPHAPSRSSATPPASPTGTTLSAALEHDRRRERGAFPPGHQGRLHHFIPACGRPAGPAWRSSPTPHSQLMTRIHRWGATFLPKSGAAVARDLEARRRTPSPPSRPGGGVTAAAATHVATPAPAPAVSVSVPERRPLREREELAAGSAPAAGSTANAVGETAKVTEEAAGESSGTGERAATPFVPVGRREGTWLKPSPKKKAMRSSLPMQTDSSEEENKSPQSLSESPALSVAAADDKFVWADKYRPNFLNEFICHKGAASELYQLVVEEQSKHLVFEGPPAVGKRSMVLALIRDAFGPDDLKIQEQTKRFELKGEIRKHIDVPVKISGHHVEVNLADLHGYEKYVITTLLNESIPSPNSICGHSNTRVIVLHDSDKLSTDLQHYIGWFLGRYAGCNKIIFCCSDASNLEAVRHLCKVVTLQPPSFEEIIKVLEYIANQERIDLPNDLVRRITASASNNLRQAIRSFEATWKAHYPFIEGQPILTGWEEDISNVARNIMEEPSPKQLFVIRAKIKKLIEHDVSPHFIFGHLLAELKRDKDEEFQHNIDELALDLNHCKDCNLLKEKCKGCKSREATLRNMNIEGFAESSHDHRETIQCFIKIEEFTVRFMSFYRSVIAKNSNRGGAL</sequence>
<keyword evidence="3" id="KW-1185">Reference proteome</keyword>
<dbReference type="AlphaFoldDB" id="A0A5J9V9J0"/>
<feature type="region of interest" description="Disordered" evidence="1">
    <location>
        <begin position="103"/>
        <end position="122"/>
    </location>
</feature>
<dbReference type="OrthoDB" id="761538at2759"/>
<dbReference type="FunFam" id="1.10.8.60:FF:000030">
    <property type="entry name" value="replication factor C subunit 3"/>
    <property type="match status" value="1"/>
</dbReference>
<dbReference type="InterPro" id="IPR050238">
    <property type="entry name" value="DNA_Rep/Repair_Clamp_Loader"/>
</dbReference>
<feature type="non-terminal residue" evidence="2">
    <location>
        <position position="1"/>
    </location>
</feature>
<feature type="compositionally biased region" description="Low complexity" evidence="1">
    <location>
        <begin position="180"/>
        <end position="190"/>
    </location>
</feature>
<dbReference type="SUPFAM" id="SSF52540">
    <property type="entry name" value="P-loop containing nucleoside triphosphate hydrolases"/>
    <property type="match status" value="1"/>
</dbReference>
<dbReference type="EMBL" id="RWGY01000011">
    <property type="protein sequence ID" value="TVU31570.1"/>
    <property type="molecule type" value="Genomic_DNA"/>
</dbReference>
<dbReference type="GO" id="GO:0006261">
    <property type="term" value="P:DNA-templated DNA replication"/>
    <property type="evidence" value="ECO:0007669"/>
    <property type="project" value="TreeGrafter"/>
</dbReference>
<feature type="region of interest" description="Disordered" evidence="1">
    <location>
        <begin position="128"/>
        <end position="239"/>
    </location>
</feature>
<reference evidence="2 3" key="1">
    <citation type="journal article" date="2019" name="Sci. Rep.">
        <title>A high-quality genome of Eragrostis curvula grass provides insights into Poaceae evolution and supports new strategies to enhance forage quality.</title>
        <authorList>
            <person name="Carballo J."/>
            <person name="Santos B.A.C.M."/>
            <person name="Zappacosta D."/>
            <person name="Garbus I."/>
            <person name="Selva J.P."/>
            <person name="Gallo C.A."/>
            <person name="Diaz A."/>
            <person name="Albertini E."/>
            <person name="Caccamo M."/>
            <person name="Echenique V."/>
        </authorList>
    </citation>
    <scope>NUCLEOTIDE SEQUENCE [LARGE SCALE GENOMIC DNA]</scope>
    <source>
        <strain evidence="3">cv. Victoria</strain>
        <tissue evidence="2">Leaf</tissue>
    </source>
</reference>
<feature type="compositionally biased region" description="Low complexity" evidence="1">
    <location>
        <begin position="154"/>
        <end position="167"/>
    </location>
</feature>
<dbReference type="PANTHER" id="PTHR11669">
    <property type="entry name" value="REPLICATION FACTOR C / DNA POLYMERASE III GAMMA-TAU SUBUNIT"/>
    <property type="match status" value="1"/>
</dbReference>
<feature type="compositionally biased region" description="Low complexity" evidence="1">
    <location>
        <begin position="128"/>
        <end position="141"/>
    </location>
</feature>
<dbReference type="GO" id="GO:0003689">
    <property type="term" value="F:DNA clamp loader activity"/>
    <property type="evidence" value="ECO:0007669"/>
    <property type="project" value="TreeGrafter"/>
</dbReference>
<dbReference type="GO" id="GO:0005634">
    <property type="term" value="C:nucleus"/>
    <property type="evidence" value="ECO:0007669"/>
    <property type="project" value="TreeGrafter"/>
</dbReference>
<name>A0A5J9V9J0_9POAL</name>
<proteinExistence type="predicted"/>
<dbReference type="GO" id="GO:0005663">
    <property type="term" value="C:DNA replication factor C complex"/>
    <property type="evidence" value="ECO:0007669"/>
    <property type="project" value="TreeGrafter"/>
</dbReference>
<dbReference type="Gramene" id="TVU31570">
    <property type="protein sequence ID" value="TVU31570"/>
    <property type="gene ID" value="EJB05_23260"/>
</dbReference>
<gene>
    <name evidence="2" type="ORF">EJB05_23260</name>
</gene>
<feature type="compositionally biased region" description="Low complexity" evidence="1">
    <location>
        <begin position="1"/>
        <end position="35"/>
    </location>
</feature>
<evidence type="ECO:0000256" key="1">
    <source>
        <dbReference type="SAM" id="MobiDB-lite"/>
    </source>
</evidence>
<evidence type="ECO:0000313" key="3">
    <source>
        <dbReference type="Proteomes" id="UP000324897"/>
    </source>
</evidence>
<accession>A0A5J9V9J0</accession>
<dbReference type="InterPro" id="IPR008921">
    <property type="entry name" value="DNA_pol3_clamp-load_cplx_C"/>
</dbReference>
<dbReference type="SUPFAM" id="SSF48019">
    <property type="entry name" value="post-AAA+ oligomerization domain-like"/>
    <property type="match status" value="1"/>
</dbReference>
<dbReference type="InterPro" id="IPR027417">
    <property type="entry name" value="P-loop_NTPase"/>
</dbReference>
<dbReference type="Gene3D" id="1.20.272.10">
    <property type="match status" value="1"/>
</dbReference>
<dbReference type="Proteomes" id="UP000324897">
    <property type="component" value="Chromosome 1"/>
</dbReference>
<dbReference type="GO" id="GO:0006281">
    <property type="term" value="P:DNA repair"/>
    <property type="evidence" value="ECO:0007669"/>
    <property type="project" value="TreeGrafter"/>
</dbReference>